<dbReference type="OrthoDB" id="2989999at2"/>
<name>A0A2T5IUX1_9GAMM</name>
<accession>A0A2T5IUX1</accession>
<sequence>MKNSSISSNIPVIELPIELSSKNLELRLLPYWQGVKHYRAQALEQYICPQDYYWNIVASSHYPTVANGKVVGLHSRADIYFSRLPVEVKNKIWRNFGLTQLQIKRPS</sequence>
<dbReference type="EMBL" id="QAON01000017">
    <property type="protein sequence ID" value="PTQ87694.1"/>
    <property type="molecule type" value="Genomic_DNA"/>
</dbReference>
<comment type="caution">
    <text evidence="1">The sequence shown here is derived from an EMBL/GenBank/DDBJ whole genome shotgun (WGS) entry which is preliminary data.</text>
</comment>
<reference evidence="1 2" key="1">
    <citation type="submission" date="2018-04" db="EMBL/GenBank/DDBJ databases">
        <title>Genomic Encyclopedia of Archaeal and Bacterial Type Strains, Phase II (KMG-II): from individual species to whole genera.</title>
        <authorList>
            <person name="Goeker M."/>
        </authorList>
    </citation>
    <scope>NUCLEOTIDE SEQUENCE [LARGE SCALE GENOMIC DNA]</scope>
    <source>
        <strain evidence="1 2">DSM 5822</strain>
    </source>
</reference>
<evidence type="ECO:0000313" key="1">
    <source>
        <dbReference type="EMBL" id="PTQ87694.1"/>
    </source>
</evidence>
<dbReference type="AlphaFoldDB" id="A0A2T5IUX1"/>
<proteinExistence type="predicted"/>
<gene>
    <name evidence="1" type="ORF">C8N29_11718</name>
</gene>
<dbReference type="RefSeq" id="WP_107866691.1">
    <property type="nucleotide sequence ID" value="NZ_QAON01000017.1"/>
</dbReference>
<protein>
    <submittedName>
        <fullName evidence="1">Uncharacterized protein</fullName>
    </submittedName>
</protein>
<dbReference type="Proteomes" id="UP000244223">
    <property type="component" value="Unassembled WGS sequence"/>
</dbReference>
<keyword evidence="2" id="KW-1185">Reference proteome</keyword>
<evidence type="ECO:0000313" key="2">
    <source>
        <dbReference type="Proteomes" id="UP000244223"/>
    </source>
</evidence>
<organism evidence="1 2">
    <name type="scientific">Agitococcus lubricus</name>
    <dbReference type="NCBI Taxonomy" id="1077255"/>
    <lineage>
        <taxon>Bacteria</taxon>
        <taxon>Pseudomonadati</taxon>
        <taxon>Pseudomonadota</taxon>
        <taxon>Gammaproteobacteria</taxon>
        <taxon>Moraxellales</taxon>
        <taxon>Moraxellaceae</taxon>
        <taxon>Agitococcus</taxon>
    </lineage>
</organism>